<evidence type="ECO:0000256" key="1">
    <source>
        <dbReference type="SAM" id="MobiDB-lite"/>
    </source>
</evidence>
<feature type="region of interest" description="Disordered" evidence="1">
    <location>
        <begin position="1"/>
        <end position="32"/>
    </location>
</feature>
<evidence type="ECO:0000313" key="3">
    <source>
        <dbReference type="Proteomes" id="UP000749646"/>
    </source>
</evidence>
<protein>
    <submittedName>
        <fullName evidence="2">Uncharacterized protein</fullName>
    </submittedName>
</protein>
<feature type="compositionally biased region" description="Polar residues" evidence="1">
    <location>
        <begin position="275"/>
        <end position="285"/>
    </location>
</feature>
<dbReference type="EMBL" id="JAAAHW010003130">
    <property type="protein sequence ID" value="KAF9988362.1"/>
    <property type="molecule type" value="Genomic_DNA"/>
</dbReference>
<feature type="non-terminal residue" evidence="2">
    <location>
        <position position="298"/>
    </location>
</feature>
<keyword evidence="3" id="KW-1185">Reference proteome</keyword>
<gene>
    <name evidence="2" type="ORF">BGZ65_006811</name>
</gene>
<reference evidence="2" key="1">
    <citation type="journal article" date="2020" name="Fungal Divers.">
        <title>Resolving the Mortierellaceae phylogeny through synthesis of multi-gene phylogenetics and phylogenomics.</title>
        <authorList>
            <person name="Vandepol N."/>
            <person name="Liber J."/>
            <person name="Desiro A."/>
            <person name="Na H."/>
            <person name="Kennedy M."/>
            <person name="Barry K."/>
            <person name="Grigoriev I.V."/>
            <person name="Miller A.N."/>
            <person name="O'Donnell K."/>
            <person name="Stajich J.E."/>
            <person name="Bonito G."/>
        </authorList>
    </citation>
    <scope>NUCLEOTIDE SEQUENCE</scope>
    <source>
        <strain evidence="2">MES-2147</strain>
    </source>
</reference>
<feature type="compositionally biased region" description="Low complexity" evidence="1">
    <location>
        <begin position="225"/>
        <end position="268"/>
    </location>
</feature>
<feature type="region of interest" description="Disordered" evidence="1">
    <location>
        <begin position="225"/>
        <end position="298"/>
    </location>
</feature>
<evidence type="ECO:0000313" key="2">
    <source>
        <dbReference type="EMBL" id="KAF9988362.1"/>
    </source>
</evidence>
<dbReference type="AlphaFoldDB" id="A0A9P6SQW8"/>
<comment type="caution">
    <text evidence="2">The sequence shown here is derived from an EMBL/GenBank/DDBJ whole genome shotgun (WGS) entry which is preliminary data.</text>
</comment>
<feature type="region of interest" description="Disordered" evidence="1">
    <location>
        <begin position="189"/>
        <end position="212"/>
    </location>
</feature>
<sequence length="298" mass="30711">MFERLKFKRRPDSASSSSVALPGPKAEATPEESALFSVPSSTFVLPPPHLLSSTGMPVSTSSISSSLVYSNCNGNNDSGHGLGRSSSCGSAHLRQKASLTSLNNYSNNAEGVGHLFATMSPVIPYSQDPALDTTHYYKVPIPTVDDDNTIKVPVADTTGRLRSQTTTSYDQHNNITSTVMTPSVSAPALATDAEKRSSQGPKINPATKPSAGSFVGAIVTSATPSSTIEFESSNNSSSSTINANITNNTGVPASSASSATPSRSSSTSNRGGAGMSTSGSFTPVSATPPMTPRMAPNE</sequence>
<name>A0A9P6SQW8_9FUNG</name>
<accession>A0A9P6SQW8</accession>
<dbReference type="Proteomes" id="UP000749646">
    <property type="component" value="Unassembled WGS sequence"/>
</dbReference>
<organism evidence="2 3">
    <name type="scientific">Modicella reniformis</name>
    <dbReference type="NCBI Taxonomy" id="1440133"/>
    <lineage>
        <taxon>Eukaryota</taxon>
        <taxon>Fungi</taxon>
        <taxon>Fungi incertae sedis</taxon>
        <taxon>Mucoromycota</taxon>
        <taxon>Mortierellomycotina</taxon>
        <taxon>Mortierellomycetes</taxon>
        <taxon>Mortierellales</taxon>
        <taxon>Mortierellaceae</taxon>
        <taxon>Modicella</taxon>
    </lineage>
</organism>
<proteinExistence type="predicted"/>